<sequence>MHIPPIVKMTTEAALRTFFSSSRFAVVGASSDPQKYGNIVLAWYLRQSLPVTPINPTSKTIDVLGKPYNAVSSLSGLPADEVADTSVSVITRPGVTLEVLKEARKLGIPAVWLQPGSFDDEVIKYAREEGAFKAVLAGDGGRGSEGWCVLMDGKDGLKAAGKL</sequence>
<name>A0A0C4DWC2_MAGP6</name>
<dbReference type="OrthoDB" id="5138418at2759"/>
<accession>A0A0C4DWC2</accession>
<dbReference type="OMA" id="IYNACVL"/>
<evidence type="ECO:0000313" key="3">
    <source>
        <dbReference type="EnsemblFungi" id="MAPG_04298T0"/>
    </source>
</evidence>
<protein>
    <recommendedName>
        <fullName evidence="1">CoA-binding domain-containing protein</fullName>
    </recommendedName>
</protein>
<dbReference type="Proteomes" id="UP000011715">
    <property type="component" value="Unassembled WGS sequence"/>
</dbReference>
<dbReference type="AlphaFoldDB" id="A0A0C4DWC2"/>
<evidence type="ECO:0000259" key="1">
    <source>
        <dbReference type="SMART" id="SM00881"/>
    </source>
</evidence>
<dbReference type="SUPFAM" id="SSF51735">
    <property type="entry name" value="NAD(P)-binding Rossmann-fold domains"/>
    <property type="match status" value="1"/>
</dbReference>
<reference evidence="4" key="2">
    <citation type="submission" date="2010-05" db="EMBL/GenBank/DDBJ databases">
        <title>The genome sequence of Magnaporthe poae strain ATCC 64411.</title>
        <authorList>
            <person name="Ma L.-J."/>
            <person name="Dead R."/>
            <person name="Young S."/>
            <person name="Zeng Q."/>
            <person name="Koehrsen M."/>
            <person name="Alvarado L."/>
            <person name="Berlin A."/>
            <person name="Chapman S.B."/>
            <person name="Chen Z."/>
            <person name="Freedman E."/>
            <person name="Gellesch M."/>
            <person name="Goldberg J."/>
            <person name="Griggs A."/>
            <person name="Gujja S."/>
            <person name="Heilman E.R."/>
            <person name="Heiman D."/>
            <person name="Hepburn T."/>
            <person name="Howarth C."/>
            <person name="Jen D."/>
            <person name="Larson L."/>
            <person name="Mehta T."/>
            <person name="Neiman D."/>
            <person name="Pearson M."/>
            <person name="Roberts A."/>
            <person name="Saif S."/>
            <person name="Shea T."/>
            <person name="Shenoy N."/>
            <person name="Sisk P."/>
            <person name="Stolte C."/>
            <person name="Sykes S."/>
            <person name="Walk T."/>
            <person name="White J."/>
            <person name="Yandava C."/>
            <person name="Haas B."/>
            <person name="Nusbaum C."/>
            <person name="Birren B."/>
        </authorList>
    </citation>
    <scope>NUCLEOTIDE SEQUENCE [LARGE SCALE GENOMIC DNA]</scope>
    <source>
        <strain evidence="4">ATCC 64411 / 73-15</strain>
    </source>
</reference>
<dbReference type="VEuPathDB" id="FungiDB:MAPG_04298"/>
<dbReference type="Pfam" id="PF13380">
    <property type="entry name" value="CoA_binding_2"/>
    <property type="match status" value="1"/>
</dbReference>
<reference evidence="2" key="1">
    <citation type="submission" date="2010-05" db="EMBL/GenBank/DDBJ databases">
        <title>The Genome Sequence of Magnaporthe poae strain ATCC 64411.</title>
        <authorList>
            <consortium name="The Broad Institute Genome Sequencing Platform"/>
            <consortium name="Broad Institute Genome Sequencing Center for Infectious Disease"/>
            <person name="Ma L.-J."/>
            <person name="Dead R."/>
            <person name="Young S."/>
            <person name="Zeng Q."/>
            <person name="Koehrsen M."/>
            <person name="Alvarado L."/>
            <person name="Berlin A."/>
            <person name="Chapman S.B."/>
            <person name="Chen Z."/>
            <person name="Freedman E."/>
            <person name="Gellesch M."/>
            <person name="Goldberg J."/>
            <person name="Griggs A."/>
            <person name="Gujja S."/>
            <person name="Heilman E.R."/>
            <person name="Heiman D."/>
            <person name="Hepburn T."/>
            <person name="Howarth C."/>
            <person name="Jen D."/>
            <person name="Larson L."/>
            <person name="Mehta T."/>
            <person name="Neiman D."/>
            <person name="Pearson M."/>
            <person name="Roberts A."/>
            <person name="Saif S."/>
            <person name="Shea T."/>
            <person name="Shenoy N."/>
            <person name="Sisk P."/>
            <person name="Stolte C."/>
            <person name="Sykes S."/>
            <person name="Walk T."/>
            <person name="White J."/>
            <person name="Yandava C."/>
            <person name="Haas B."/>
            <person name="Nusbaum C."/>
            <person name="Birren B."/>
        </authorList>
    </citation>
    <scope>NUCLEOTIDE SEQUENCE</scope>
    <source>
        <strain evidence="2">ATCC 64411</strain>
    </source>
</reference>
<gene>
    <name evidence="2" type="ORF">MAPG_04298</name>
</gene>
<proteinExistence type="predicted"/>
<dbReference type="InterPro" id="IPR003781">
    <property type="entry name" value="CoA-bd"/>
</dbReference>
<dbReference type="Gene3D" id="3.40.50.720">
    <property type="entry name" value="NAD(P)-binding Rossmann-like Domain"/>
    <property type="match status" value="1"/>
</dbReference>
<dbReference type="eggNOG" id="ENOG502S6U8">
    <property type="taxonomic scope" value="Eukaryota"/>
</dbReference>
<organism evidence="3 4">
    <name type="scientific">Magnaporthiopsis poae (strain ATCC 64411 / 73-15)</name>
    <name type="common">Kentucky bluegrass fungus</name>
    <name type="synonym">Magnaporthe poae</name>
    <dbReference type="NCBI Taxonomy" id="644358"/>
    <lineage>
        <taxon>Eukaryota</taxon>
        <taxon>Fungi</taxon>
        <taxon>Dikarya</taxon>
        <taxon>Ascomycota</taxon>
        <taxon>Pezizomycotina</taxon>
        <taxon>Sordariomycetes</taxon>
        <taxon>Sordariomycetidae</taxon>
        <taxon>Magnaporthales</taxon>
        <taxon>Magnaporthaceae</taxon>
        <taxon>Magnaporthiopsis</taxon>
    </lineage>
</organism>
<dbReference type="STRING" id="644358.A0A0C4DWC2"/>
<reference evidence="2" key="3">
    <citation type="submission" date="2011-03" db="EMBL/GenBank/DDBJ databases">
        <title>Annotation of Magnaporthe poae ATCC 64411.</title>
        <authorList>
            <person name="Ma L.-J."/>
            <person name="Dead R."/>
            <person name="Young S.K."/>
            <person name="Zeng Q."/>
            <person name="Gargeya S."/>
            <person name="Fitzgerald M."/>
            <person name="Haas B."/>
            <person name="Abouelleil A."/>
            <person name="Alvarado L."/>
            <person name="Arachchi H.M."/>
            <person name="Berlin A."/>
            <person name="Brown A."/>
            <person name="Chapman S.B."/>
            <person name="Chen Z."/>
            <person name="Dunbar C."/>
            <person name="Freedman E."/>
            <person name="Gearin G."/>
            <person name="Gellesch M."/>
            <person name="Goldberg J."/>
            <person name="Griggs A."/>
            <person name="Gujja S."/>
            <person name="Heiman D."/>
            <person name="Howarth C."/>
            <person name="Larson L."/>
            <person name="Lui A."/>
            <person name="MacDonald P.J.P."/>
            <person name="Mehta T."/>
            <person name="Montmayeur A."/>
            <person name="Murphy C."/>
            <person name="Neiman D."/>
            <person name="Pearson M."/>
            <person name="Priest M."/>
            <person name="Roberts A."/>
            <person name="Saif S."/>
            <person name="Shea T."/>
            <person name="Shenoy N."/>
            <person name="Sisk P."/>
            <person name="Stolte C."/>
            <person name="Sykes S."/>
            <person name="Yandava C."/>
            <person name="Wortman J."/>
            <person name="Nusbaum C."/>
            <person name="Birren B."/>
        </authorList>
    </citation>
    <scope>NUCLEOTIDE SEQUENCE</scope>
    <source>
        <strain evidence="2">ATCC 64411</strain>
    </source>
</reference>
<dbReference type="PANTHER" id="PTHR33303:SF2">
    <property type="entry name" value="COA-BINDING DOMAIN-CONTAINING PROTEIN"/>
    <property type="match status" value="1"/>
</dbReference>
<dbReference type="PANTHER" id="PTHR33303">
    <property type="entry name" value="CYTOPLASMIC PROTEIN-RELATED"/>
    <property type="match status" value="1"/>
</dbReference>
<reference evidence="3" key="5">
    <citation type="submission" date="2015-06" db="UniProtKB">
        <authorList>
            <consortium name="EnsemblFungi"/>
        </authorList>
    </citation>
    <scope>IDENTIFICATION</scope>
    <source>
        <strain evidence="3">ATCC 64411</strain>
    </source>
</reference>
<evidence type="ECO:0000313" key="4">
    <source>
        <dbReference type="Proteomes" id="UP000011715"/>
    </source>
</evidence>
<reference evidence="3" key="4">
    <citation type="journal article" date="2015" name="G3 (Bethesda)">
        <title>Genome sequences of three phytopathogenic species of the Magnaporthaceae family of fungi.</title>
        <authorList>
            <person name="Okagaki L.H."/>
            <person name="Nunes C.C."/>
            <person name="Sailsbery J."/>
            <person name="Clay B."/>
            <person name="Brown D."/>
            <person name="John T."/>
            <person name="Oh Y."/>
            <person name="Young N."/>
            <person name="Fitzgerald M."/>
            <person name="Haas B.J."/>
            <person name="Zeng Q."/>
            <person name="Young S."/>
            <person name="Adiconis X."/>
            <person name="Fan L."/>
            <person name="Levin J.Z."/>
            <person name="Mitchell T.K."/>
            <person name="Okubara P.A."/>
            <person name="Farman M.L."/>
            <person name="Kohn L.M."/>
            <person name="Birren B."/>
            <person name="Ma L.-J."/>
            <person name="Dean R.A."/>
        </authorList>
    </citation>
    <scope>NUCLEOTIDE SEQUENCE</scope>
    <source>
        <strain evidence="3">ATCC 64411 / 73-15</strain>
    </source>
</reference>
<dbReference type="SMART" id="SM00881">
    <property type="entry name" value="CoA_binding"/>
    <property type="match status" value="1"/>
</dbReference>
<dbReference type="EnsemblFungi" id="MAPG_04298T0">
    <property type="protein sequence ID" value="MAPG_04298T0"/>
    <property type="gene ID" value="MAPG_04298"/>
</dbReference>
<dbReference type="EMBL" id="GL876968">
    <property type="protein sequence ID" value="KLU85270.1"/>
    <property type="molecule type" value="Genomic_DNA"/>
</dbReference>
<dbReference type="EMBL" id="ADBL01001018">
    <property type="status" value="NOT_ANNOTATED_CDS"/>
    <property type="molecule type" value="Genomic_DNA"/>
</dbReference>
<dbReference type="InterPro" id="IPR036291">
    <property type="entry name" value="NAD(P)-bd_dom_sf"/>
</dbReference>
<evidence type="ECO:0000313" key="2">
    <source>
        <dbReference type="EMBL" id="KLU85270.1"/>
    </source>
</evidence>
<keyword evidence="4" id="KW-1185">Reference proteome</keyword>
<feature type="domain" description="CoA-binding" evidence="1">
    <location>
        <begin position="18"/>
        <end position="117"/>
    </location>
</feature>